<name>A0A1I5KNE4_9BACT</name>
<feature type="transmembrane region" description="Helical" evidence="1">
    <location>
        <begin position="6"/>
        <end position="23"/>
    </location>
</feature>
<evidence type="ECO:0000256" key="1">
    <source>
        <dbReference type="SAM" id="Phobius"/>
    </source>
</evidence>
<accession>A0A1I5KNE4</accession>
<protein>
    <submittedName>
        <fullName evidence="2">Uncharacterized protein</fullName>
    </submittedName>
</protein>
<reference evidence="2 3" key="1">
    <citation type="submission" date="2016-10" db="EMBL/GenBank/DDBJ databases">
        <authorList>
            <person name="de Groot N.N."/>
        </authorList>
    </citation>
    <scope>NUCLEOTIDE SEQUENCE [LARGE SCALE GENOMIC DNA]</scope>
    <source>
        <strain evidence="2 3">EP1-55-1</strain>
    </source>
</reference>
<sequence>MNAFEIGLSIGMVALIYITYEILKYEPLNEK</sequence>
<keyword evidence="1" id="KW-1133">Transmembrane helix</keyword>
<keyword evidence="3" id="KW-1185">Reference proteome</keyword>
<keyword evidence="1" id="KW-0472">Membrane</keyword>
<dbReference type="Proteomes" id="UP000199227">
    <property type="component" value="Unassembled WGS sequence"/>
</dbReference>
<proteinExistence type="predicted"/>
<dbReference type="EMBL" id="FOXB01000001">
    <property type="protein sequence ID" value="SFO86644.1"/>
    <property type="molecule type" value="Genomic_DNA"/>
</dbReference>
<dbReference type="AlphaFoldDB" id="A0A1I5KNE4"/>
<gene>
    <name evidence="2" type="ORF">SAMN05216234_1018</name>
</gene>
<keyword evidence="1" id="KW-0812">Transmembrane</keyword>
<organism evidence="2 3">
    <name type="scientific">Hydrogenimonas thermophila</name>
    <dbReference type="NCBI Taxonomy" id="223786"/>
    <lineage>
        <taxon>Bacteria</taxon>
        <taxon>Pseudomonadati</taxon>
        <taxon>Campylobacterota</taxon>
        <taxon>Epsilonproteobacteria</taxon>
        <taxon>Campylobacterales</taxon>
        <taxon>Hydrogenimonadaceae</taxon>
        <taxon>Hydrogenimonas</taxon>
    </lineage>
</organism>
<evidence type="ECO:0000313" key="2">
    <source>
        <dbReference type="EMBL" id="SFO86644.1"/>
    </source>
</evidence>
<evidence type="ECO:0000313" key="3">
    <source>
        <dbReference type="Proteomes" id="UP000199227"/>
    </source>
</evidence>